<comment type="caution">
    <text evidence="1">The sequence shown here is derived from an EMBL/GenBank/DDBJ whole genome shotgun (WGS) entry which is preliminary data.</text>
</comment>
<evidence type="ECO:0000313" key="2">
    <source>
        <dbReference type="Proteomes" id="UP001497680"/>
    </source>
</evidence>
<dbReference type="Proteomes" id="UP001497680">
    <property type="component" value="Unassembled WGS sequence"/>
</dbReference>
<protein>
    <submittedName>
        <fullName evidence="1">Uncharacterized protein</fullName>
    </submittedName>
</protein>
<name>A0ACC0CN52_9PEZI</name>
<reference evidence="1 2" key="1">
    <citation type="journal article" date="2022" name="New Phytol.">
        <title>Ecological generalism drives hyperdiversity of secondary metabolite gene clusters in xylarialean endophytes.</title>
        <authorList>
            <person name="Franco M.E.E."/>
            <person name="Wisecaver J.H."/>
            <person name="Arnold A.E."/>
            <person name="Ju Y.M."/>
            <person name="Slot J.C."/>
            <person name="Ahrendt S."/>
            <person name="Moore L.P."/>
            <person name="Eastman K.E."/>
            <person name="Scott K."/>
            <person name="Konkel Z."/>
            <person name="Mondo S.J."/>
            <person name="Kuo A."/>
            <person name="Hayes R.D."/>
            <person name="Haridas S."/>
            <person name="Andreopoulos B."/>
            <person name="Riley R."/>
            <person name="LaButti K."/>
            <person name="Pangilinan J."/>
            <person name="Lipzen A."/>
            <person name="Amirebrahimi M."/>
            <person name="Yan J."/>
            <person name="Adam C."/>
            <person name="Keymanesh K."/>
            <person name="Ng V."/>
            <person name="Louie K."/>
            <person name="Northen T."/>
            <person name="Drula E."/>
            <person name="Henrissat B."/>
            <person name="Hsieh H.M."/>
            <person name="Youens-Clark K."/>
            <person name="Lutzoni F."/>
            <person name="Miadlikowska J."/>
            <person name="Eastwood D.C."/>
            <person name="Hamelin R.C."/>
            <person name="Grigoriev I.V."/>
            <person name="U'Ren J.M."/>
        </authorList>
    </citation>
    <scope>NUCLEOTIDE SEQUENCE [LARGE SCALE GENOMIC DNA]</scope>
    <source>
        <strain evidence="1 2">ER1909</strain>
    </source>
</reference>
<gene>
    <name evidence="1" type="ORF">F4821DRAFT_248563</name>
</gene>
<sequence>MSLPRIVQLAATISESVGKLNDTLSSKGLPTPSFEEDAPASLPDETSDVQDAILDAAAELFDLVLEPVALIKYHGAHNNCTCLQAIARFGIANMVPAGGQTSFADIAEKTGLSEDMTRRLLRFAITMRIFREPVPGMVAHTKASKMLTNPAMNGWLNIGTGEMWPAAARW</sequence>
<organism evidence="1 2">
    <name type="scientific">Hypoxylon rubiginosum</name>
    <dbReference type="NCBI Taxonomy" id="110542"/>
    <lineage>
        <taxon>Eukaryota</taxon>
        <taxon>Fungi</taxon>
        <taxon>Dikarya</taxon>
        <taxon>Ascomycota</taxon>
        <taxon>Pezizomycotina</taxon>
        <taxon>Sordariomycetes</taxon>
        <taxon>Xylariomycetidae</taxon>
        <taxon>Xylariales</taxon>
        <taxon>Hypoxylaceae</taxon>
        <taxon>Hypoxylon</taxon>
    </lineage>
</organism>
<accession>A0ACC0CN52</accession>
<keyword evidence="2" id="KW-1185">Reference proteome</keyword>
<proteinExistence type="predicted"/>
<evidence type="ECO:0000313" key="1">
    <source>
        <dbReference type="EMBL" id="KAI6081725.1"/>
    </source>
</evidence>
<dbReference type="EMBL" id="MU394387">
    <property type="protein sequence ID" value="KAI6081725.1"/>
    <property type="molecule type" value="Genomic_DNA"/>
</dbReference>